<keyword evidence="3" id="KW-1185">Reference proteome</keyword>
<feature type="region of interest" description="Disordered" evidence="1">
    <location>
        <begin position="66"/>
        <end position="85"/>
    </location>
</feature>
<dbReference type="OrthoDB" id="5416667at2759"/>
<sequence>MSTSAPHHPVVIVQKGPSSSASSVASTETTTSTHSSNTSTSSTSQHDAPQTRPARMVGEGLEFVETGRKQGGNPHGGPPQNETGYFRVSKSTVTIHNSGGLLTGSVSTDLGEAYANGLDHTDNCRKMSQKSDNMNLCFCPARPGSS</sequence>
<protein>
    <submittedName>
        <fullName evidence="2">Uncharacterized protein</fullName>
    </submittedName>
</protein>
<evidence type="ECO:0000313" key="3">
    <source>
        <dbReference type="Proteomes" id="UP000244722"/>
    </source>
</evidence>
<organism evidence="2 3">
    <name type="scientific">Tuber borchii</name>
    <name type="common">White truffle</name>
    <dbReference type="NCBI Taxonomy" id="42251"/>
    <lineage>
        <taxon>Eukaryota</taxon>
        <taxon>Fungi</taxon>
        <taxon>Dikarya</taxon>
        <taxon>Ascomycota</taxon>
        <taxon>Pezizomycotina</taxon>
        <taxon>Pezizomycetes</taxon>
        <taxon>Pezizales</taxon>
        <taxon>Tuberaceae</taxon>
        <taxon>Tuber</taxon>
    </lineage>
</organism>
<evidence type="ECO:0000313" key="2">
    <source>
        <dbReference type="EMBL" id="PUU74732.1"/>
    </source>
</evidence>
<dbReference type="Proteomes" id="UP000244722">
    <property type="component" value="Unassembled WGS sequence"/>
</dbReference>
<gene>
    <name evidence="2" type="ORF">B9Z19DRAFT_1132666</name>
</gene>
<proteinExistence type="predicted"/>
<accession>A0A2T6ZGX2</accession>
<evidence type="ECO:0000256" key="1">
    <source>
        <dbReference type="SAM" id="MobiDB-lite"/>
    </source>
</evidence>
<feature type="compositionally biased region" description="Low complexity" evidence="1">
    <location>
        <begin position="18"/>
        <end position="44"/>
    </location>
</feature>
<name>A0A2T6ZGX2_TUBBO</name>
<dbReference type="AlphaFoldDB" id="A0A2T6ZGX2"/>
<reference evidence="2 3" key="1">
    <citation type="submission" date="2017-04" db="EMBL/GenBank/DDBJ databases">
        <title>Draft genome sequence of Tuber borchii Vittad., a whitish edible truffle.</title>
        <authorList>
            <consortium name="DOE Joint Genome Institute"/>
            <person name="Murat C."/>
            <person name="Kuo A."/>
            <person name="Barry K.W."/>
            <person name="Clum A."/>
            <person name="Dockter R.B."/>
            <person name="Fauchery L."/>
            <person name="Iotti M."/>
            <person name="Kohler A."/>
            <person name="Labutti K."/>
            <person name="Lindquist E.A."/>
            <person name="Lipzen A."/>
            <person name="Ohm R.A."/>
            <person name="Wang M."/>
            <person name="Grigoriev I.V."/>
            <person name="Zambonelli A."/>
            <person name="Martin F.M."/>
        </authorList>
    </citation>
    <scope>NUCLEOTIDE SEQUENCE [LARGE SCALE GENOMIC DNA]</scope>
    <source>
        <strain evidence="2 3">Tbo3840</strain>
    </source>
</reference>
<comment type="caution">
    <text evidence="2">The sequence shown here is derived from an EMBL/GenBank/DDBJ whole genome shotgun (WGS) entry which is preliminary data.</text>
</comment>
<feature type="region of interest" description="Disordered" evidence="1">
    <location>
        <begin position="1"/>
        <end position="57"/>
    </location>
</feature>
<dbReference type="EMBL" id="NESQ01000276">
    <property type="protein sequence ID" value="PUU74732.1"/>
    <property type="molecule type" value="Genomic_DNA"/>
</dbReference>